<proteinExistence type="predicted"/>
<feature type="compositionally biased region" description="Basic residues" evidence="1">
    <location>
        <begin position="1"/>
        <end position="10"/>
    </location>
</feature>
<dbReference type="OMA" id="YCKKERT"/>
<dbReference type="Pfam" id="PF13365">
    <property type="entry name" value="Trypsin_2"/>
    <property type="match status" value="1"/>
</dbReference>
<dbReference type="Proteomes" id="UP000298652">
    <property type="component" value="Chromosome 7"/>
</dbReference>
<dbReference type="InterPro" id="IPR009003">
    <property type="entry name" value="Peptidase_S1_PA"/>
</dbReference>
<keyword evidence="3" id="KW-1185">Reference proteome</keyword>
<dbReference type="EMBL" id="CM016558">
    <property type="protein sequence ID" value="TKW07494.1"/>
    <property type="molecule type" value="Genomic_DNA"/>
</dbReference>
<evidence type="ECO:0000313" key="2">
    <source>
        <dbReference type="EMBL" id="TKW07494.1"/>
    </source>
</evidence>
<sequence length="398" mass="44694">MRKAKRRRGKLQISGMLQRKGNPQGGTGHGACWSDSDGPQSKFIKYDAESVEDFIKDGLQFFESVFRVRRSVVSLACTADGMHMVCSGTVVDHVDEKTWILTSASLVRKPDTLFEAYEPCDVKIQVALHNKQIVEGSLEMCNLHYNIAIVTIESPGSRINLPTVELSDLPECYSLQPRPVVALGRDMYSKGFQMRCGELVRRNSELDCTELLTCTCDVSGNFIGGPVMDSERRFLGITFRYEETTPFLPVEIAARCLKYYKKSKTLPRVRIRGQALHMLSMNSLEHLCCKYAKPPHGILVQEICEISAEKCGGVVVGDIISELDGITLYSAAQFTAMLLDKMEVASNPQNTLTLQAVVRRPTDQTIFVAKLNVQDIASDECEGSFQNKWIWWKELWFP</sequence>
<name>A0A4U6U0F6_SETVI</name>
<dbReference type="SUPFAM" id="SSF50494">
    <property type="entry name" value="Trypsin-like serine proteases"/>
    <property type="match status" value="1"/>
</dbReference>
<evidence type="ECO:0008006" key="4">
    <source>
        <dbReference type="Google" id="ProtNLM"/>
    </source>
</evidence>
<dbReference type="Gene3D" id="2.40.10.120">
    <property type="match status" value="1"/>
</dbReference>
<evidence type="ECO:0000256" key="1">
    <source>
        <dbReference type="SAM" id="MobiDB-lite"/>
    </source>
</evidence>
<accession>A0A4U6U0F6</accession>
<dbReference type="PANTHER" id="PTHR47389:SF6">
    <property type="entry name" value="OS09G0436300 PROTEIN"/>
    <property type="match status" value="1"/>
</dbReference>
<protein>
    <recommendedName>
        <fullName evidence="4">PDZ domain-containing protein</fullName>
    </recommendedName>
</protein>
<reference evidence="2" key="1">
    <citation type="submission" date="2019-03" db="EMBL/GenBank/DDBJ databases">
        <title>WGS assembly of Setaria viridis.</title>
        <authorList>
            <person name="Huang P."/>
            <person name="Jenkins J."/>
            <person name="Grimwood J."/>
            <person name="Barry K."/>
            <person name="Healey A."/>
            <person name="Mamidi S."/>
            <person name="Sreedasyam A."/>
            <person name="Shu S."/>
            <person name="Feldman M."/>
            <person name="Wu J."/>
            <person name="Yu Y."/>
            <person name="Chen C."/>
            <person name="Johnson J."/>
            <person name="Rokhsar D."/>
            <person name="Baxter I."/>
            <person name="Schmutz J."/>
            <person name="Brutnell T."/>
            <person name="Kellogg E."/>
        </authorList>
    </citation>
    <scope>NUCLEOTIDE SEQUENCE [LARGE SCALE GENOMIC DNA]</scope>
</reference>
<evidence type="ECO:0000313" key="3">
    <source>
        <dbReference type="Proteomes" id="UP000298652"/>
    </source>
</evidence>
<gene>
    <name evidence="2" type="ORF">SEVIR_7G311000v2</name>
</gene>
<dbReference type="PANTHER" id="PTHR47389">
    <property type="entry name" value="OS09G0436400 PROTEIN"/>
    <property type="match status" value="1"/>
</dbReference>
<organism evidence="2 3">
    <name type="scientific">Setaria viridis</name>
    <name type="common">Green bristlegrass</name>
    <name type="synonym">Setaria italica subsp. viridis</name>
    <dbReference type="NCBI Taxonomy" id="4556"/>
    <lineage>
        <taxon>Eukaryota</taxon>
        <taxon>Viridiplantae</taxon>
        <taxon>Streptophyta</taxon>
        <taxon>Embryophyta</taxon>
        <taxon>Tracheophyta</taxon>
        <taxon>Spermatophyta</taxon>
        <taxon>Magnoliopsida</taxon>
        <taxon>Liliopsida</taxon>
        <taxon>Poales</taxon>
        <taxon>Poaceae</taxon>
        <taxon>PACMAD clade</taxon>
        <taxon>Panicoideae</taxon>
        <taxon>Panicodae</taxon>
        <taxon>Paniceae</taxon>
        <taxon>Cenchrinae</taxon>
        <taxon>Setaria</taxon>
    </lineage>
</organism>
<feature type="region of interest" description="Disordered" evidence="1">
    <location>
        <begin position="1"/>
        <end position="29"/>
    </location>
</feature>
<dbReference type="Gramene" id="TKW07494">
    <property type="protein sequence ID" value="TKW07494"/>
    <property type="gene ID" value="SEVIR_7G311000v2"/>
</dbReference>
<dbReference type="AlphaFoldDB" id="A0A4U6U0F6"/>